<keyword evidence="3 5" id="KW-1133">Transmembrane helix</keyword>
<dbReference type="Proteomes" id="UP000714275">
    <property type="component" value="Unassembled WGS sequence"/>
</dbReference>
<keyword evidence="5" id="KW-0256">Endoplasmic reticulum</keyword>
<keyword evidence="7" id="KW-1185">Reference proteome</keyword>
<evidence type="ECO:0000313" key="7">
    <source>
        <dbReference type="Proteomes" id="UP000714275"/>
    </source>
</evidence>
<accession>A0A9P6ZZK2</accession>
<feature type="transmembrane region" description="Helical" evidence="5">
    <location>
        <begin position="175"/>
        <end position="195"/>
    </location>
</feature>
<protein>
    <recommendedName>
        <fullName evidence="5">Protein-S-isoprenylcysteine O-methyltransferase</fullName>
        <ecNumber evidence="5">2.1.1.100</ecNumber>
    </recommendedName>
</protein>
<evidence type="ECO:0000256" key="4">
    <source>
        <dbReference type="ARBA" id="ARBA00023136"/>
    </source>
</evidence>
<feature type="transmembrane region" description="Helical" evidence="5">
    <location>
        <begin position="120"/>
        <end position="141"/>
    </location>
</feature>
<comment type="subcellular location">
    <subcellularLocation>
        <location evidence="5">Endoplasmic reticulum membrane</location>
        <topology evidence="5">Multi-pass membrane protein</topology>
    </subcellularLocation>
    <subcellularLocation>
        <location evidence="1">Membrane</location>
        <topology evidence="1">Multi-pass membrane protein</topology>
    </subcellularLocation>
</comment>
<feature type="transmembrane region" description="Helical" evidence="5">
    <location>
        <begin position="207"/>
        <end position="227"/>
    </location>
</feature>
<keyword evidence="5" id="KW-0489">Methyltransferase</keyword>
<comment type="caution">
    <text evidence="6">The sequence shown here is derived from an EMBL/GenBank/DDBJ whole genome shotgun (WGS) entry which is preliminary data.</text>
</comment>
<name>A0A9P6ZZK2_9AGAM</name>
<dbReference type="GO" id="GO:0005789">
    <property type="term" value="C:endoplasmic reticulum membrane"/>
    <property type="evidence" value="ECO:0007669"/>
    <property type="project" value="UniProtKB-SubCell"/>
</dbReference>
<keyword evidence="2 5" id="KW-0812">Transmembrane</keyword>
<dbReference type="GO" id="GO:0032259">
    <property type="term" value="P:methylation"/>
    <property type="evidence" value="ECO:0007669"/>
    <property type="project" value="UniProtKB-KW"/>
</dbReference>
<gene>
    <name evidence="6" type="ORF">EV702DRAFT_80065</name>
</gene>
<dbReference type="InterPro" id="IPR007269">
    <property type="entry name" value="ICMT_MeTrfase"/>
</dbReference>
<reference evidence="6" key="1">
    <citation type="journal article" date="2020" name="New Phytol.">
        <title>Comparative genomics reveals dynamic genome evolution in host specialist ectomycorrhizal fungi.</title>
        <authorList>
            <person name="Lofgren L.A."/>
            <person name="Nguyen N.H."/>
            <person name="Vilgalys R."/>
            <person name="Ruytinx J."/>
            <person name="Liao H.L."/>
            <person name="Branco S."/>
            <person name="Kuo A."/>
            <person name="LaButti K."/>
            <person name="Lipzen A."/>
            <person name="Andreopoulos W."/>
            <person name="Pangilinan J."/>
            <person name="Riley R."/>
            <person name="Hundley H."/>
            <person name="Na H."/>
            <person name="Barry K."/>
            <person name="Grigoriev I.V."/>
            <person name="Stajich J.E."/>
            <person name="Kennedy P.G."/>
        </authorList>
    </citation>
    <scope>NUCLEOTIDE SEQUENCE</scope>
    <source>
        <strain evidence="6">DOB743</strain>
    </source>
</reference>
<dbReference type="InterPro" id="IPR052527">
    <property type="entry name" value="Metal_cation-efflux_comp"/>
</dbReference>
<keyword evidence="5" id="KW-0808">Transferase</keyword>
<dbReference type="Pfam" id="PF04140">
    <property type="entry name" value="ICMT"/>
    <property type="match status" value="1"/>
</dbReference>
<dbReference type="PANTHER" id="PTHR43847:SF1">
    <property type="entry name" value="BLL3993 PROTEIN"/>
    <property type="match status" value="1"/>
</dbReference>
<dbReference type="PANTHER" id="PTHR43847">
    <property type="entry name" value="BLL3993 PROTEIN"/>
    <property type="match status" value="1"/>
</dbReference>
<keyword evidence="4 5" id="KW-0472">Membrane</keyword>
<dbReference type="OrthoDB" id="422086at2759"/>
<proteinExistence type="inferred from homology"/>
<evidence type="ECO:0000256" key="5">
    <source>
        <dbReference type="RuleBase" id="RU362022"/>
    </source>
</evidence>
<dbReference type="Gene3D" id="1.20.120.1630">
    <property type="match status" value="1"/>
</dbReference>
<comment type="caution">
    <text evidence="5">Lacks conserved residue(s) required for the propagation of feature annotation.</text>
</comment>
<dbReference type="AlphaFoldDB" id="A0A9P6ZZK2"/>
<evidence type="ECO:0000256" key="1">
    <source>
        <dbReference type="ARBA" id="ARBA00004141"/>
    </source>
</evidence>
<dbReference type="EC" id="2.1.1.100" evidence="5"/>
<comment type="catalytic activity">
    <reaction evidence="5">
        <text>[protein]-C-terminal S-[(2E,6E)-farnesyl]-L-cysteine + S-adenosyl-L-methionine = [protein]-C-terminal S-[(2E,6E)-farnesyl]-L-cysteine methyl ester + S-adenosyl-L-homocysteine</text>
        <dbReference type="Rhea" id="RHEA:21672"/>
        <dbReference type="Rhea" id="RHEA-COMP:12125"/>
        <dbReference type="Rhea" id="RHEA-COMP:12126"/>
        <dbReference type="ChEBI" id="CHEBI:57856"/>
        <dbReference type="ChEBI" id="CHEBI:59789"/>
        <dbReference type="ChEBI" id="CHEBI:90510"/>
        <dbReference type="ChEBI" id="CHEBI:90511"/>
        <dbReference type="EC" id="2.1.1.100"/>
    </reaction>
</comment>
<dbReference type="GO" id="GO:0004671">
    <property type="term" value="F:protein C-terminal S-isoprenylcysteine carboxyl O-methyltransferase activity"/>
    <property type="evidence" value="ECO:0007669"/>
    <property type="project" value="UniProtKB-EC"/>
</dbReference>
<dbReference type="EMBL" id="JABBWD010000011">
    <property type="protein sequence ID" value="KAG1779648.1"/>
    <property type="molecule type" value="Genomic_DNA"/>
</dbReference>
<comment type="similarity">
    <text evidence="5">Belongs to the class VI-like SAM-binding methyltransferase superfamily. Isoprenylcysteine carboxyl methyltransferase family.</text>
</comment>
<organism evidence="6 7">
    <name type="scientific">Suillus placidus</name>
    <dbReference type="NCBI Taxonomy" id="48579"/>
    <lineage>
        <taxon>Eukaryota</taxon>
        <taxon>Fungi</taxon>
        <taxon>Dikarya</taxon>
        <taxon>Basidiomycota</taxon>
        <taxon>Agaricomycotina</taxon>
        <taxon>Agaricomycetes</taxon>
        <taxon>Agaricomycetidae</taxon>
        <taxon>Boletales</taxon>
        <taxon>Suillineae</taxon>
        <taxon>Suillaceae</taxon>
        <taxon>Suillus</taxon>
    </lineage>
</organism>
<sequence>MEYSLREAFILKMRLLKGQLLFMKMASLLKVSLILLSAITQQVSFTSPNIPLSKEIIHQTFNEWVLTRLVIYGFPFMKAIYWAISVAEIITIASHTTDSMSVIQAITQHAVGHSIRHIPITFPFILGTALAVTGGLIRWWCYRTLGRFFTFQLSVRKGHHIVTTGPYAIIRHPSYTAFFMQIIGILILHGSPTSWLRHSGVLDIPGLKLVVVAWLVGIILLMINMVIRVSQEDEVLKSAFGDEWERWAKAVRYRLVPGVY</sequence>
<evidence type="ECO:0000313" key="6">
    <source>
        <dbReference type="EMBL" id="KAG1779648.1"/>
    </source>
</evidence>
<evidence type="ECO:0000256" key="2">
    <source>
        <dbReference type="ARBA" id="ARBA00022692"/>
    </source>
</evidence>
<keyword evidence="5" id="KW-0949">S-adenosyl-L-methionine</keyword>
<evidence type="ECO:0000256" key="3">
    <source>
        <dbReference type="ARBA" id="ARBA00022989"/>
    </source>
</evidence>